<feature type="domain" description="RIN4 pathogenic type III effector avirulence factor Avr cleavage site" evidence="1">
    <location>
        <begin position="18"/>
        <end position="49"/>
    </location>
</feature>
<proteinExistence type="predicted"/>
<dbReference type="PANTHER" id="PTHR33882:SF11">
    <property type="entry name" value="RPM1-INTERACTING PROTEIN 4 (RIN4) FAMILY PROTEIN"/>
    <property type="match status" value="1"/>
</dbReference>
<evidence type="ECO:0000259" key="1">
    <source>
        <dbReference type="Pfam" id="PF05627"/>
    </source>
</evidence>
<dbReference type="Proteomes" id="UP001396334">
    <property type="component" value="Unassembled WGS sequence"/>
</dbReference>
<name>A0ABR2SW85_9ROSI</name>
<evidence type="ECO:0000313" key="2">
    <source>
        <dbReference type="EMBL" id="KAK9029399.1"/>
    </source>
</evidence>
<comment type="caution">
    <text evidence="2">The sequence shown here is derived from an EMBL/GenBank/DDBJ whole genome shotgun (WGS) entry which is preliminary data.</text>
</comment>
<dbReference type="Pfam" id="PF05627">
    <property type="entry name" value="AvrRpt-cleavage"/>
    <property type="match status" value="1"/>
</dbReference>
<organism evidence="2 3">
    <name type="scientific">Hibiscus sabdariffa</name>
    <name type="common">roselle</name>
    <dbReference type="NCBI Taxonomy" id="183260"/>
    <lineage>
        <taxon>Eukaryota</taxon>
        <taxon>Viridiplantae</taxon>
        <taxon>Streptophyta</taxon>
        <taxon>Embryophyta</taxon>
        <taxon>Tracheophyta</taxon>
        <taxon>Spermatophyta</taxon>
        <taxon>Magnoliopsida</taxon>
        <taxon>eudicotyledons</taxon>
        <taxon>Gunneridae</taxon>
        <taxon>Pentapetalae</taxon>
        <taxon>rosids</taxon>
        <taxon>malvids</taxon>
        <taxon>Malvales</taxon>
        <taxon>Malvaceae</taxon>
        <taxon>Malvoideae</taxon>
        <taxon>Hibiscus</taxon>
    </lineage>
</organism>
<dbReference type="EMBL" id="JBBPBN010000011">
    <property type="protein sequence ID" value="KAK9029399.1"/>
    <property type="molecule type" value="Genomic_DNA"/>
</dbReference>
<accession>A0ABR2SW85</accession>
<reference evidence="2 3" key="1">
    <citation type="journal article" date="2024" name="G3 (Bethesda)">
        <title>Genome assembly of Hibiscus sabdariffa L. provides insights into metabolisms of medicinal natural products.</title>
        <authorList>
            <person name="Kim T."/>
        </authorList>
    </citation>
    <scope>NUCLEOTIDE SEQUENCE [LARGE SCALE GENOMIC DNA]</scope>
    <source>
        <strain evidence="2">TK-2024</strain>
        <tissue evidence="2">Old leaves</tissue>
    </source>
</reference>
<protein>
    <recommendedName>
        <fullName evidence="1">RIN4 pathogenic type III effector avirulence factor Avr cleavage site domain-containing protein</fullName>
    </recommendedName>
</protein>
<gene>
    <name evidence="2" type="ORF">V6N11_026517</name>
</gene>
<keyword evidence="3" id="KW-1185">Reference proteome</keyword>
<evidence type="ECO:0000313" key="3">
    <source>
        <dbReference type="Proteomes" id="UP001396334"/>
    </source>
</evidence>
<dbReference type="InterPro" id="IPR008700">
    <property type="entry name" value="TypeIII_avirulence_cleave"/>
</dbReference>
<sequence length="99" mass="11225">MAPMPQAQPHQTENNIEWLSIPQFGGWDQKDPSALDYSMIFTRARATRKQYKSDVRRSIGNERDFMVHPFSQQPRDNSDSAPVIIGFVHIPGITNAIAV</sequence>
<dbReference type="PANTHER" id="PTHR33882">
    <property type="entry name" value="PATHOGENIC TYPE III EFFECTOR AVIRULENCE FACTOR AVR AVRRPT-CLEAVAGE: CLEAVAGE SITE PROTEIN"/>
    <property type="match status" value="1"/>
</dbReference>